<name>A0A6J6Q026_9ZZZZ</name>
<evidence type="ECO:0000313" key="6">
    <source>
        <dbReference type="EMBL" id="CAB5039026.1"/>
    </source>
</evidence>
<dbReference type="InterPro" id="IPR007361">
    <property type="entry name" value="DUF427"/>
</dbReference>
<feature type="domain" description="DUF427" evidence="2">
    <location>
        <begin position="32"/>
        <end position="123"/>
    </location>
</feature>
<dbReference type="PANTHER" id="PTHR43058">
    <property type="entry name" value="SLR0655 PROTEIN"/>
    <property type="match status" value="1"/>
</dbReference>
<dbReference type="InterPro" id="IPR038694">
    <property type="entry name" value="DUF427_sf"/>
</dbReference>
<dbReference type="AlphaFoldDB" id="A0A6J6Q026"/>
<dbReference type="EMBL" id="CAFBPW010000232">
    <property type="protein sequence ID" value="CAB5039026.1"/>
    <property type="molecule type" value="Genomic_DNA"/>
</dbReference>
<dbReference type="Pfam" id="PF04248">
    <property type="entry name" value="NTP_transf_9"/>
    <property type="match status" value="1"/>
</dbReference>
<reference evidence="3" key="1">
    <citation type="submission" date="2020-05" db="EMBL/GenBank/DDBJ databases">
        <authorList>
            <person name="Chiriac C."/>
            <person name="Salcher M."/>
            <person name="Ghai R."/>
            <person name="Kavagutti S V."/>
        </authorList>
    </citation>
    <scope>NUCLEOTIDE SEQUENCE</scope>
</reference>
<evidence type="ECO:0000256" key="1">
    <source>
        <dbReference type="SAM" id="MobiDB-lite"/>
    </source>
</evidence>
<protein>
    <submittedName>
        <fullName evidence="3">Unannotated protein</fullName>
    </submittedName>
</protein>
<proteinExistence type="predicted"/>
<dbReference type="EMBL" id="CAFBOG010000020">
    <property type="protein sequence ID" value="CAB4970511.1"/>
    <property type="molecule type" value="Genomic_DNA"/>
</dbReference>
<dbReference type="EMBL" id="CAFAAQ010000088">
    <property type="protein sequence ID" value="CAB4809607.1"/>
    <property type="molecule type" value="Genomic_DNA"/>
</dbReference>
<evidence type="ECO:0000259" key="2">
    <source>
        <dbReference type="Pfam" id="PF04248"/>
    </source>
</evidence>
<gene>
    <name evidence="3" type="ORF">UFOPK2582_01103</name>
    <name evidence="4" type="ORF">UFOPK3046_01059</name>
    <name evidence="5" type="ORF">UFOPK3914_00358</name>
    <name evidence="6" type="ORF">UFOPK4173_01625</name>
</gene>
<feature type="region of interest" description="Disordered" evidence="1">
    <location>
        <begin position="1"/>
        <end position="20"/>
    </location>
</feature>
<sequence length="165" mass="18319">MSQFRRIEPGPGQESVWDYPRPPRVVPTTALIRVEFAGVLIASTTSAYRVLETSQPPAYYLPLADVSPNVLRPTEGQSFCEWKGIASYFDIVVGTAVSPSAAWYYPNPTPEFEAIADHVAFYPRRVDSCWVDDERVEQNEGDFYGGWITSAVVGPFKGAPGSSHW</sequence>
<evidence type="ECO:0000313" key="4">
    <source>
        <dbReference type="EMBL" id="CAB4809607.1"/>
    </source>
</evidence>
<organism evidence="3">
    <name type="scientific">freshwater metagenome</name>
    <dbReference type="NCBI Taxonomy" id="449393"/>
    <lineage>
        <taxon>unclassified sequences</taxon>
        <taxon>metagenomes</taxon>
        <taxon>ecological metagenomes</taxon>
    </lineage>
</organism>
<dbReference type="Gene3D" id="2.170.150.40">
    <property type="entry name" value="Domain of unknown function (DUF427)"/>
    <property type="match status" value="1"/>
</dbReference>
<dbReference type="PANTHER" id="PTHR43058:SF1">
    <property type="entry name" value="DUF427 DOMAIN-CONTAINING PROTEIN"/>
    <property type="match status" value="1"/>
</dbReference>
<evidence type="ECO:0000313" key="3">
    <source>
        <dbReference type="EMBL" id="CAB4704419.1"/>
    </source>
</evidence>
<evidence type="ECO:0000313" key="5">
    <source>
        <dbReference type="EMBL" id="CAB4970511.1"/>
    </source>
</evidence>
<accession>A0A6J6Q026</accession>
<dbReference type="EMBL" id="CAEZXS010000131">
    <property type="protein sequence ID" value="CAB4704419.1"/>
    <property type="molecule type" value="Genomic_DNA"/>
</dbReference>